<dbReference type="InterPro" id="IPR049156">
    <property type="entry name" value="Phage_chap_TAC_15-like"/>
</dbReference>
<evidence type="ECO:0000313" key="2">
    <source>
        <dbReference type="Proteomes" id="UP000494122"/>
    </source>
</evidence>
<dbReference type="EMBL" id="CADILE010000019">
    <property type="protein sequence ID" value="CAB3917464.1"/>
    <property type="molecule type" value="Genomic_DNA"/>
</dbReference>
<reference evidence="1 2" key="1">
    <citation type="submission" date="2020-04" db="EMBL/GenBank/DDBJ databases">
        <authorList>
            <person name="De Canck E."/>
        </authorList>
    </citation>
    <scope>NUCLEOTIDE SEQUENCE [LARGE SCALE GENOMIC DNA]</scope>
    <source>
        <strain evidence="1 2">LMG 3328</strain>
    </source>
</reference>
<organism evidence="1 2">
    <name type="scientific">Achromobacter ruhlandii</name>
    <dbReference type="NCBI Taxonomy" id="72557"/>
    <lineage>
        <taxon>Bacteria</taxon>
        <taxon>Pseudomonadati</taxon>
        <taxon>Pseudomonadota</taxon>
        <taxon>Betaproteobacteria</taxon>
        <taxon>Burkholderiales</taxon>
        <taxon>Alcaligenaceae</taxon>
        <taxon>Achromobacter</taxon>
    </lineage>
</organism>
<dbReference type="RefSeq" id="WP_068980167.1">
    <property type="nucleotide sequence ID" value="NZ_CADIKY010000010.1"/>
</dbReference>
<dbReference type="AlphaFoldDB" id="A0A2M9GS19"/>
<proteinExistence type="predicted"/>
<sequence>MSQELDLNGHRYSIGKLSAKQQFHVSRRIAPIVPTLIPVFVRLAAGGRGITEDPGGMADVLQPLADGLAAMKDEDADYVLDTCMQAVQRRQEHGWTAIWSASQRVPMFQDIDLAVMLPLAVRVIVASLGPFIQGLLTSQTGSPEATQAG</sequence>
<evidence type="ECO:0000313" key="1">
    <source>
        <dbReference type="EMBL" id="CAB3917464.1"/>
    </source>
</evidence>
<dbReference type="Pfam" id="PF21822">
    <property type="entry name" value="Phage_TAC_15"/>
    <property type="match status" value="1"/>
</dbReference>
<evidence type="ECO:0008006" key="3">
    <source>
        <dbReference type="Google" id="ProtNLM"/>
    </source>
</evidence>
<protein>
    <recommendedName>
        <fullName evidence="3">Bacteriophage protein</fullName>
    </recommendedName>
</protein>
<gene>
    <name evidence="1" type="ORF">LMG3328_05149</name>
</gene>
<name>A0A2M9GS19_9BURK</name>
<dbReference type="Proteomes" id="UP000494122">
    <property type="component" value="Unassembled WGS sequence"/>
</dbReference>
<accession>A0A2M9GS19</accession>